<proteinExistence type="predicted"/>
<accession>A0A6G0VK04</accession>
<comment type="caution">
    <text evidence="1">The sequence shown here is derived from an EMBL/GenBank/DDBJ whole genome shotgun (WGS) entry which is preliminary data.</text>
</comment>
<evidence type="ECO:0000313" key="1">
    <source>
        <dbReference type="EMBL" id="KAF0682769.1"/>
    </source>
</evidence>
<dbReference type="OrthoDB" id="10466989at2759"/>
<feature type="non-terminal residue" evidence="1">
    <location>
        <position position="1"/>
    </location>
</feature>
<dbReference type="EMBL" id="VUJU01017472">
    <property type="protein sequence ID" value="KAF0682769.1"/>
    <property type="molecule type" value="Genomic_DNA"/>
</dbReference>
<sequence>STSLRMITCAPPYVSNHTLHSDLKILTVKEEAKNSYKLFRARLANHSNSLILALNSESIPGNPPRRLKLHQEPLDELNNNNTPPKKDLKYDLTSESVLIKEGRNQHIDLNCVVNFLRGHGYSSYVSTKNEKSNLRRQCKVFKLENDILIHKKTMAKTIIDVN</sequence>
<evidence type="ECO:0000313" key="2">
    <source>
        <dbReference type="Proteomes" id="UP000478052"/>
    </source>
</evidence>
<gene>
    <name evidence="1" type="ORF">FWK35_00037180</name>
</gene>
<keyword evidence="2" id="KW-1185">Reference proteome</keyword>
<feature type="non-terminal residue" evidence="1">
    <location>
        <position position="162"/>
    </location>
</feature>
<protein>
    <submittedName>
        <fullName evidence="1">Uncharacterized protein</fullName>
    </submittedName>
</protein>
<name>A0A6G0VK04_APHCR</name>
<reference evidence="1 2" key="1">
    <citation type="submission" date="2019-08" db="EMBL/GenBank/DDBJ databases">
        <title>Whole genome of Aphis craccivora.</title>
        <authorList>
            <person name="Voronova N.V."/>
            <person name="Shulinski R.S."/>
            <person name="Bandarenka Y.V."/>
            <person name="Zhorov D.G."/>
            <person name="Warner D."/>
        </authorList>
    </citation>
    <scope>NUCLEOTIDE SEQUENCE [LARGE SCALE GENOMIC DNA]</scope>
    <source>
        <strain evidence="1">180601</strain>
        <tissue evidence="1">Whole Body</tissue>
    </source>
</reference>
<dbReference type="Proteomes" id="UP000478052">
    <property type="component" value="Unassembled WGS sequence"/>
</dbReference>
<dbReference type="AlphaFoldDB" id="A0A6G0VK04"/>
<organism evidence="1 2">
    <name type="scientific">Aphis craccivora</name>
    <name type="common">Cowpea aphid</name>
    <dbReference type="NCBI Taxonomy" id="307492"/>
    <lineage>
        <taxon>Eukaryota</taxon>
        <taxon>Metazoa</taxon>
        <taxon>Ecdysozoa</taxon>
        <taxon>Arthropoda</taxon>
        <taxon>Hexapoda</taxon>
        <taxon>Insecta</taxon>
        <taxon>Pterygota</taxon>
        <taxon>Neoptera</taxon>
        <taxon>Paraneoptera</taxon>
        <taxon>Hemiptera</taxon>
        <taxon>Sternorrhyncha</taxon>
        <taxon>Aphidomorpha</taxon>
        <taxon>Aphidoidea</taxon>
        <taxon>Aphididae</taxon>
        <taxon>Aphidini</taxon>
        <taxon>Aphis</taxon>
        <taxon>Aphis</taxon>
    </lineage>
</organism>